<proteinExistence type="inferred from homology"/>
<dbReference type="RefSeq" id="XP_040731449.1">
    <property type="nucleotide sequence ID" value="XM_040875146.1"/>
</dbReference>
<dbReference type="PROSITE" id="PS50850">
    <property type="entry name" value="MFS"/>
    <property type="match status" value="1"/>
</dbReference>
<sequence>MDNGSLQKEKSLEFKQIVSHTKWKKGKRNLLHTIRRSSQDRNAHNNQNRISQLNLNQTQTTTASNSTKTQLGQSHCLIGEDKTGDESTESERTSYLEQIWNAPPHDGIISSNSVCFRDPGYYAPVSLYPRDVSPPYGPGTSASELAAEQTSAIDWVDVAPQEILEMTINGGDNSHHSDEMMWSMPQYTTSTIPILTAPDYCINPLNTSPRGQTSVSDNPTPRCATPKTITLDSQKEDALFMHYLDDVFYTQNAFYNPADKYKRAWLFSVIKQVKPAYYATLALSERDLLISSMPQTQNMDIEALTERLRAKDSYYDLAAQGLKSYLDDAQNLQGQSDLARCVEGLTSILQVLYWELLAGGSRNWQGFLRSASPLIAPLIKMRLPDQSSTQPKTQQTSKKPLTPEQDGATCVLLGSFISLDILACASTRSAPFLDINHLQALSQLGITMERMIGCENSVLSLIFEITVLDKWKAQSQATHKLSILELAKRGLHIEQRLQQELADLNMSTESSPQPSNHPSVIHATPSHKTATKAYALAAIIYLHVVLSGPYPELPEIAGPVSDAIALFRITRDNPKLLLNMIWPLCTAIMDTNTFGTIGLDKNHTSHPLRGDEIHDNVHNALNAAVAPDPEKQAIKTKAETAPREISGFKWALVVAAIYSSQFLFALDNTIVANVQPVIVEHFNSVAKLSWISVSFLIGSAGTNLIWGKVYAQFNAKWTYIVCVVVFEVGSAVCGAAPSIDAFIIARAICGVSGAGMYVGLMTLLAVTTTIQERPMYVSGAGFTWGLGTVLGPIIGGAFTDSSAGWRWSFYINLCIGAVCAPVYLFMLPSDKDPRPGVSFLDRARELDYIGGTLLTGAFVSGVMAVSFGGVMFPWNSGRIVGLFVCSGVLFILLGIQQTHTIFTTAARRIMPVEFFKMPTILTLFAATAAGGTAIFVPVYMAPLFFQFTRGDSALQSGVRLLPFIFIMIVAVIANGAVLSKTGMYMPWYLAGGILIVIGAALMYTVDISTSISHIYGYTVLIGLGVGLFSQTSFSVAQALVEPHMIPAAVGFISCAQITGITLSLAIANAVFLNKSEEGIKTILPDIPSAEIEQTIAGAQSTLLQSLSPGVKHQVLEVIVDAQNNAYILVMTAGALVTLLGLTMKREKLFMEASAGGA</sequence>
<feature type="transmembrane region" description="Helical" evidence="8">
    <location>
        <begin position="878"/>
        <end position="896"/>
    </location>
</feature>
<feature type="transmembrane region" description="Helical" evidence="8">
    <location>
        <begin position="960"/>
        <end position="978"/>
    </location>
</feature>
<evidence type="ECO:0000256" key="2">
    <source>
        <dbReference type="ARBA" id="ARBA00007520"/>
    </source>
</evidence>
<evidence type="ECO:0000256" key="5">
    <source>
        <dbReference type="ARBA" id="ARBA00022989"/>
    </source>
</evidence>
<dbReference type="PANTHER" id="PTHR23501:SF12">
    <property type="entry name" value="MAJOR FACILITATOR SUPERFAMILY (MFS) PROFILE DOMAIN-CONTAINING PROTEIN-RELATED"/>
    <property type="match status" value="1"/>
</dbReference>
<organism evidence="10 11">
    <name type="scientific">Talaromyces amestolkiae</name>
    <dbReference type="NCBI Taxonomy" id="1196081"/>
    <lineage>
        <taxon>Eukaryota</taxon>
        <taxon>Fungi</taxon>
        <taxon>Dikarya</taxon>
        <taxon>Ascomycota</taxon>
        <taxon>Pezizomycotina</taxon>
        <taxon>Eurotiomycetes</taxon>
        <taxon>Eurotiomycetidae</taxon>
        <taxon>Eurotiales</taxon>
        <taxon>Trichocomaceae</taxon>
        <taxon>Talaromyces</taxon>
        <taxon>Talaromyces sect. Talaromyces</taxon>
    </lineage>
</organism>
<feature type="transmembrane region" description="Helical" evidence="8">
    <location>
        <begin position="743"/>
        <end position="764"/>
    </location>
</feature>
<dbReference type="Pfam" id="PF11951">
    <property type="entry name" value="Fungal_trans_2"/>
    <property type="match status" value="1"/>
</dbReference>
<dbReference type="GeneID" id="63792161"/>
<comment type="similarity">
    <text evidence="2">Belongs to the major facilitator superfamily. TCR/Tet family.</text>
</comment>
<keyword evidence="6 8" id="KW-0472">Membrane</keyword>
<feature type="transmembrane region" description="Helical" evidence="8">
    <location>
        <begin position="985"/>
        <end position="1003"/>
    </location>
</feature>
<protein>
    <recommendedName>
        <fullName evidence="9">Major facilitator superfamily (MFS) profile domain-containing protein</fullName>
    </recommendedName>
</protein>
<accession>A0A364KTR3</accession>
<dbReference type="GO" id="GO:0022857">
    <property type="term" value="F:transmembrane transporter activity"/>
    <property type="evidence" value="ECO:0007669"/>
    <property type="project" value="InterPro"/>
</dbReference>
<evidence type="ECO:0000256" key="8">
    <source>
        <dbReference type="SAM" id="Phobius"/>
    </source>
</evidence>
<evidence type="ECO:0000256" key="3">
    <source>
        <dbReference type="ARBA" id="ARBA00022448"/>
    </source>
</evidence>
<dbReference type="PANTHER" id="PTHR23501">
    <property type="entry name" value="MAJOR FACILITATOR SUPERFAMILY"/>
    <property type="match status" value="1"/>
</dbReference>
<dbReference type="Pfam" id="PF07690">
    <property type="entry name" value="MFS_1"/>
    <property type="match status" value="1"/>
</dbReference>
<comment type="subcellular location">
    <subcellularLocation>
        <location evidence="1">Membrane</location>
        <topology evidence="1">Multi-pass membrane protein</topology>
    </subcellularLocation>
</comment>
<dbReference type="AlphaFoldDB" id="A0A364KTR3"/>
<comment type="caution">
    <text evidence="10">The sequence shown here is derived from an EMBL/GenBank/DDBJ whole genome shotgun (WGS) entry which is preliminary data.</text>
</comment>
<evidence type="ECO:0000256" key="6">
    <source>
        <dbReference type="ARBA" id="ARBA00023136"/>
    </source>
</evidence>
<evidence type="ECO:0000313" key="11">
    <source>
        <dbReference type="Proteomes" id="UP000249363"/>
    </source>
</evidence>
<dbReference type="Proteomes" id="UP000249363">
    <property type="component" value="Unassembled WGS sequence"/>
</dbReference>
<dbReference type="OrthoDB" id="10021397at2759"/>
<feature type="compositionally biased region" description="Low complexity" evidence="7">
    <location>
        <begin position="51"/>
        <end position="71"/>
    </location>
</feature>
<feature type="transmembrane region" description="Helical" evidence="8">
    <location>
        <begin position="1048"/>
        <end position="1071"/>
    </location>
</feature>
<dbReference type="EMBL" id="MIKG01000004">
    <property type="protein sequence ID" value="RAO66933.1"/>
    <property type="molecule type" value="Genomic_DNA"/>
</dbReference>
<reference evidence="10 11" key="1">
    <citation type="journal article" date="2017" name="Biotechnol. Biofuels">
        <title>Differential beta-glucosidase expression as a function of carbon source availability in Talaromyces amestolkiae: a genomic and proteomic approach.</title>
        <authorList>
            <person name="de Eugenio L.I."/>
            <person name="Mendez-Liter J.A."/>
            <person name="Nieto-Dominguez M."/>
            <person name="Alonso L."/>
            <person name="Gil-Munoz J."/>
            <person name="Barriuso J."/>
            <person name="Prieto A."/>
            <person name="Martinez M.J."/>
        </authorList>
    </citation>
    <scope>NUCLEOTIDE SEQUENCE [LARGE SCALE GENOMIC DNA]</scope>
    <source>
        <strain evidence="10 11">CIB</strain>
    </source>
</reference>
<feature type="transmembrane region" description="Helical" evidence="8">
    <location>
        <begin position="776"/>
        <end position="795"/>
    </location>
</feature>
<dbReference type="InterPro" id="IPR011701">
    <property type="entry name" value="MFS"/>
</dbReference>
<keyword evidence="4 8" id="KW-0812">Transmembrane</keyword>
<evidence type="ECO:0000313" key="10">
    <source>
        <dbReference type="EMBL" id="RAO66933.1"/>
    </source>
</evidence>
<name>A0A364KTR3_TALAM</name>
<feature type="transmembrane region" description="Helical" evidence="8">
    <location>
        <begin position="917"/>
        <end position="940"/>
    </location>
</feature>
<dbReference type="GO" id="GO:0005886">
    <property type="term" value="C:plasma membrane"/>
    <property type="evidence" value="ECO:0007669"/>
    <property type="project" value="TreeGrafter"/>
</dbReference>
<keyword evidence="5 8" id="KW-1133">Transmembrane helix</keyword>
<dbReference type="InterPro" id="IPR021858">
    <property type="entry name" value="Fun_TF"/>
</dbReference>
<feature type="transmembrane region" description="Helical" evidence="8">
    <location>
        <begin position="1125"/>
        <end position="1143"/>
    </location>
</feature>
<feature type="transmembrane region" description="Helical" evidence="8">
    <location>
        <begin position="1015"/>
        <end position="1036"/>
    </location>
</feature>
<feature type="domain" description="Major facilitator superfamily (MFS) profile" evidence="9">
    <location>
        <begin position="653"/>
        <end position="1148"/>
    </location>
</feature>
<evidence type="ECO:0000256" key="4">
    <source>
        <dbReference type="ARBA" id="ARBA00022692"/>
    </source>
</evidence>
<feature type="transmembrane region" description="Helical" evidence="8">
    <location>
        <begin position="807"/>
        <end position="827"/>
    </location>
</feature>
<gene>
    <name evidence="10" type="ORF">BHQ10_002945</name>
</gene>
<keyword evidence="11" id="KW-1185">Reference proteome</keyword>
<dbReference type="CDD" id="cd17502">
    <property type="entry name" value="MFS_Azr1_MDR_like"/>
    <property type="match status" value="1"/>
</dbReference>
<dbReference type="SUPFAM" id="SSF103473">
    <property type="entry name" value="MFS general substrate transporter"/>
    <property type="match status" value="1"/>
</dbReference>
<evidence type="ECO:0000259" key="9">
    <source>
        <dbReference type="PROSITE" id="PS50850"/>
    </source>
</evidence>
<dbReference type="FunFam" id="1.20.1250.20:FF:000429">
    <property type="entry name" value="MFS drug efflux transporter, putative"/>
    <property type="match status" value="1"/>
</dbReference>
<feature type="transmembrane region" description="Helical" evidence="8">
    <location>
        <begin position="718"/>
        <end position="737"/>
    </location>
</feature>
<feature type="region of interest" description="Disordered" evidence="7">
    <location>
        <begin position="35"/>
        <end position="71"/>
    </location>
</feature>
<dbReference type="Gene3D" id="1.20.1250.20">
    <property type="entry name" value="MFS general substrate transporter like domains"/>
    <property type="match status" value="1"/>
</dbReference>
<dbReference type="InterPro" id="IPR036259">
    <property type="entry name" value="MFS_trans_sf"/>
</dbReference>
<dbReference type="InterPro" id="IPR020846">
    <property type="entry name" value="MFS_dom"/>
</dbReference>
<keyword evidence="3" id="KW-0813">Transport</keyword>
<evidence type="ECO:0000256" key="7">
    <source>
        <dbReference type="SAM" id="MobiDB-lite"/>
    </source>
</evidence>
<feature type="transmembrane region" description="Helical" evidence="8">
    <location>
        <begin position="688"/>
        <end position="706"/>
    </location>
</feature>
<feature type="transmembrane region" description="Helical" evidence="8">
    <location>
        <begin position="848"/>
        <end position="872"/>
    </location>
</feature>
<evidence type="ECO:0000256" key="1">
    <source>
        <dbReference type="ARBA" id="ARBA00004141"/>
    </source>
</evidence>